<dbReference type="PANTHER" id="PTHR22166:SF12">
    <property type="entry name" value="ENDOPLASMIC RETICULUM JUNCTION FORMATION PROTEIN LUNAPARK"/>
    <property type="match status" value="1"/>
</dbReference>
<dbReference type="PhylomeDB" id="A0A060THQ6"/>
<feature type="region of interest" description="Disordered" evidence="2">
    <location>
        <begin position="134"/>
        <end position="200"/>
    </location>
</feature>
<dbReference type="GO" id="GO:0098826">
    <property type="term" value="C:endoplasmic reticulum tubular network membrane"/>
    <property type="evidence" value="ECO:0007669"/>
    <property type="project" value="UniProtKB-UniRule"/>
</dbReference>
<feature type="domain" description="Lunapark zinc ribbon" evidence="3">
    <location>
        <begin position="218"/>
        <end position="272"/>
    </location>
</feature>
<feature type="transmembrane region" description="Helical" evidence="1">
    <location>
        <begin position="44"/>
        <end position="65"/>
    </location>
</feature>
<comment type="domain">
    <text evidence="1">The C4-type zinc finger motif is necessary both for its ER three-way tubular junction localization and formation.</text>
</comment>
<evidence type="ECO:0000313" key="4">
    <source>
        <dbReference type="EMBL" id="CDP38372.1"/>
    </source>
</evidence>
<keyword evidence="1" id="KW-0812">Transmembrane</keyword>
<keyword evidence="1" id="KW-0472">Membrane</keyword>
<keyword evidence="1" id="KW-0863">Zinc-finger</keyword>
<dbReference type="GO" id="GO:1903373">
    <property type="term" value="P:positive regulation of endoplasmic reticulum tubular network organization"/>
    <property type="evidence" value="ECO:0007669"/>
    <property type="project" value="UniProtKB-UniRule"/>
</dbReference>
<comment type="similarity">
    <text evidence="1">Belongs to the lunapark family.</text>
</comment>
<evidence type="ECO:0000259" key="3">
    <source>
        <dbReference type="Pfam" id="PF10058"/>
    </source>
</evidence>
<dbReference type="Pfam" id="PF10058">
    <property type="entry name" value="Zn_ribbon_10"/>
    <property type="match status" value="1"/>
</dbReference>
<protein>
    <recommendedName>
        <fullName evidence="1">Endoplasmic reticulum junction formation protein lunapark</fullName>
    </recommendedName>
</protein>
<reference evidence="4" key="1">
    <citation type="submission" date="2014-02" db="EMBL/GenBank/DDBJ databases">
        <authorList>
            <person name="Genoscope - CEA"/>
        </authorList>
    </citation>
    <scope>NUCLEOTIDE SEQUENCE</scope>
    <source>
        <strain evidence="4">LS3</strain>
    </source>
</reference>
<comment type="subcellular location">
    <subcellularLocation>
        <location evidence="1">Endoplasmic reticulum membrane</location>
        <topology evidence="1">Multi-pass membrane protein</topology>
    </subcellularLocation>
</comment>
<feature type="compositionally biased region" description="Basic and acidic residues" evidence="2">
    <location>
        <begin position="301"/>
        <end position="312"/>
    </location>
</feature>
<feature type="region of interest" description="Disordered" evidence="2">
    <location>
        <begin position="270"/>
        <end position="321"/>
    </location>
</feature>
<feature type="compositionally biased region" description="Basic and acidic residues" evidence="2">
    <location>
        <begin position="134"/>
        <end position="158"/>
    </location>
</feature>
<evidence type="ECO:0000256" key="1">
    <source>
        <dbReference type="RuleBase" id="RU367073"/>
    </source>
</evidence>
<gene>
    <name evidence="4" type="ORF">GNLVRS02_ARAD1D33198g</name>
</gene>
<dbReference type="GO" id="GO:0008270">
    <property type="term" value="F:zinc ion binding"/>
    <property type="evidence" value="ECO:0007669"/>
    <property type="project" value="UniProtKB-KW"/>
</dbReference>
<keyword evidence="1" id="KW-1133">Transmembrane helix</keyword>
<feature type="transmembrane region" description="Helical" evidence="1">
    <location>
        <begin position="71"/>
        <end position="90"/>
    </location>
</feature>
<comment type="function">
    <text evidence="1">Plays a role in determining ER morphology.</text>
</comment>
<dbReference type="EMBL" id="HG937694">
    <property type="protein sequence ID" value="CDP38372.1"/>
    <property type="molecule type" value="Genomic_DNA"/>
</dbReference>
<dbReference type="AlphaFoldDB" id="A0A060THQ6"/>
<organism evidence="4">
    <name type="scientific">Blastobotrys adeninivorans</name>
    <name type="common">Yeast</name>
    <name type="synonym">Arxula adeninivorans</name>
    <dbReference type="NCBI Taxonomy" id="409370"/>
    <lineage>
        <taxon>Eukaryota</taxon>
        <taxon>Fungi</taxon>
        <taxon>Dikarya</taxon>
        <taxon>Ascomycota</taxon>
        <taxon>Saccharomycotina</taxon>
        <taxon>Dipodascomycetes</taxon>
        <taxon>Dipodascales</taxon>
        <taxon>Trichomonascaceae</taxon>
        <taxon>Blastobotrys</taxon>
    </lineage>
</organism>
<dbReference type="GO" id="GO:0071788">
    <property type="term" value="P:endoplasmic reticulum tubular network maintenance"/>
    <property type="evidence" value="ECO:0007669"/>
    <property type="project" value="UniProtKB-UniRule"/>
</dbReference>
<keyword evidence="1" id="KW-0862">Zinc</keyword>
<sequence length="321" mass="36343">MPWGFRRRRDASAYEKELTRLAAKISNRQQKQLRYSIQGRRAKLFVTLYSILLYAAYSGLVLFGYRQRSPVNLSALLTIPFGIWAVRWALTRWYGWLSRTNDESLKALLAQRHEMVEELKQKTNFYSTQALLDRFDPDSKPSKSDKTEKNEKLGKQEFKSNASVQSSGQKPGQTTKQGQASPGQTPGLQHPQVPLPQGINPQSARILKSTQVAYVPKWYDRILDLIVGEDEYSSRQRYALICRNCKVHNGLAQPGEAPEDVVYICPHCGTLNGRPKETTHPEKESEKEISRSSESVSPEPQTKEKAASEERPSSSPSVDSD</sequence>
<dbReference type="InterPro" id="IPR019273">
    <property type="entry name" value="Lunapark_Znf"/>
</dbReference>
<feature type="compositionally biased region" description="Low complexity" evidence="2">
    <location>
        <begin position="168"/>
        <end position="179"/>
    </location>
</feature>
<dbReference type="InterPro" id="IPR040115">
    <property type="entry name" value="Lnp"/>
</dbReference>
<reference evidence="4" key="2">
    <citation type="submission" date="2014-06" db="EMBL/GenBank/DDBJ databases">
        <title>The complete genome of Blastobotrys (Arxula) adeninivorans LS3 - a yeast of biotechnological interest.</title>
        <authorList>
            <person name="Kunze G."/>
            <person name="Gaillardin C."/>
            <person name="Czernicka M."/>
            <person name="Durrens P."/>
            <person name="Martin T."/>
            <person name="Boer E."/>
            <person name="Gabaldon T."/>
            <person name="Cruz J."/>
            <person name="Talla E."/>
            <person name="Marck C."/>
            <person name="Goffeau A."/>
            <person name="Barbe V."/>
            <person name="Baret P."/>
            <person name="Baronian K."/>
            <person name="Beier S."/>
            <person name="Bleykasten C."/>
            <person name="Bode R."/>
            <person name="Casaregola S."/>
            <person name="Despons L."/>
            <person name="Fairhead C."/>
            <person name="Giersberg M."/>
            <person name="Gierski P."/>
            <person name="Hahnel U."/>
            <person name="Hartmann A."/>
            <person name="Jankowska D."/>
            <person name="Jubin C."/>
            <person name="Jung P."/>
            <person name="Lafontaine I."/>
            <person name="Leh-Louis V."/>
            <person name="Lemaire M."/>
            <person name="Marcet-Houben M."/>
            <person name="Mascher M."/>
            <person name="Morel G."/>
            <person name="Richard G.-F."/>
            <person name="Riechen J."/>
            <person name="Sacerdot C."/>
            <person name="Sarkar A."/>
            <person name="Savel G."/>
            <person name="Schacherer J."/>
            <person name="Sherman D."/>
            <person name="Straub M.-L."/>
            <person name="Stein N."/>
            <person name="Thierry A."/>
            <person name="Trautwein-Schult A."/>
            <person name="Westhof E."/>
            <person name="Worch S."/>
            <person name="Dujon B."/>
            <person name="Souciet J.-L."/>
            <person name="Wincker P."/>
            <person name="Scholz U."/>
            <person name="Neuveglise N."/>
        </authorList>
    </citation>
    <scope>NUCLEOTIDE SEQUENCE</scope>
    <source>
        <strain evidence="4">LS3</strain>
    </source>
</reference>
<name>A0A060THQ6_BLAAD</name>
<keyword evidence="1" id="KW-0479">Metal-binding</keyword>
<proteinExistence type="inferred from homology"/>
<keyword evidence="1" id="KW-0256">Endoplasmic reticulum</keyword>
<dbReference type="PANTHER" id="PTHR22166">
    <property type="entry name" value="ENDOPLASMIC RETICULUM JUNCTION FORMATION PROTEIN LUNAPARK"/>
    <property type="match status" value="1"/>
</dbReference>
<feature type="compositionally biased region" description="Basic and acidic residues" evidence="2">
    <location>
        <begin position="274"/>
        <end position="291"/>
    </location>
</feature>
<evidence type="ECO:0000256" key="2">
    <source>
        <dbReference type="SAM" id="MobiDB-lite"/>
    </source>
</evidence>
<accession>A0A060THQ6</accession>